<organism evidence="1 2">
    <name type="scientific">Ignelater luminosus</name>
    <name type="common">Cucubano</name>
    <name type="synonym">Pyrophorus luminosus</name>
    <dbReference type="NCBI Taxonomy" id="2038154"/>
    <lineage>
        <taxon>Eukaryota</taxon>
        <taxon>Metazoa</taxon>
        <taxon>Ecdysozoa</taxon>
        <taxon>Arthropoda</taxon>
        <taxon>Hexapoda</taxon>
        <taxon>Insecta</taxon>
        <taxon>Pterygota</taxon>
        <taxon>Neoptera</taxon>
        <taxon>Endopterygota</taxon>
        <taxon>Coleoptera</taxon>
        <taxon>Polyphaga</taxon>
        <taxon>Elateriformia</taxon>
        <taxon>Elateroidea</taxon>
        <taxon>Elateridae</taxon>
        <taxon>Agrypninae</taxon>
        <taxon>Pyrophorini</taxon>
        <taxon>Ignelater</taxon>
    </lineage>
</organism>
<sequence length="310" mass="35434">MENSRTLKILQLALGTTDNINNTNELTIVDGCSAVVENTNLDVEFNKFLSSTSDNNEGTGLYVNEIQSLIVHEDMNLLSSVCKNDGGTELHEYDATQPDTVRSKKSYLHGLVERRQPKKRRATTDKNCPIKPFGYDCFLPKTDGAKNEGNLDQSKYDLHRLKNGKAREAKKKAIDLASDTVLVATIDVQSIILALADLTKVTDIEIEQIILEKRHTMMKVDSVHSTLEQLFRPPIYTPSDYISRIHQARKKQPYIINYLYFSFFKDYENLPNNYKSIRPRKKSGDAAVNEVRGLLYKHEEIFYKLRHSED</sequence>
<dbReference type="OrthoDB" id="7367179at2759"/>
<gene>
    <name evidence="1" type="ORF">ILUMI_24068</name>
</gene>
<accession>A0A8K0G108</accession>
<name>A0A8K0G108_IGNLU</name>
<protein>
    <submittedName>
        <fullName evidence="1">Uncharacterized protein</fullName>
    </submittedName>
</protein>
<dbReference type="Proteomes" id="UP000801492">
    <property type="component" value="Unassembled WGS sequence"/>
</dbReference>
<dbReference type="EMBL" id="VTPC01090653">
    <property type="protein sequence ID" value="KAF2882106.1"/>
    <property type="molecule type" value="Genomic_DNA"/>
</dbReference>
<keyword evidence="2" id="KW-1185">Reference proteome</keyword>
<evidence type="ECO:0000313" key="1">
    <source>
        <dbReference type="EMBL" id="KAF2882106.1"/>
    </source>
</evidence>
<proteinExistence type="predicted"/>
<dbReference type="AlphaFoldDB" id="A0A8K0G108"/>
<reference evidence="1" key="1">
    <citation type="submission" date="2019-08" db="EMBL/GenBank/DDBJ databases">
        <title>The genome of the North American firefly Photinus pyralis.</title>
        <authorList>
            <consortium name="Photinus pyralis genome working group"/>
            <person name="Fallon T.R."/>
            <person name="Sander Lower S.E."/>
            <person name="Weng J.-K."/>
        </authorList>
    </citation>
    <scope>NUCLEOTIDE SEQUENCE</scope>
    <source>
        <strain evidence="1">TRF0915ILg1</strain>
        <tissue evidence="1">Whole body</tissue>
    </source>
</reference>
<comment type="caution">
    <text evidence="1">The sequence shown here is derived from an EMBL/GenBank/DDBJ whole genome shotgun (WGS) entry which is preliminary data.</text>
</comment>
<evidence type="ECO:0000313" key="2">
    <source>
        <dbReference type="Proteomes" id="UP000801492"/>
    </source>
</evidence>